<protein>
    <recommendedName>
        <fullName evidence="1">non-specific serine/threonine protein kinase</fullName>
        <ecNumber evidence="1">2.7.11.1</ecNumber>
    </recommendedName>
</protein>
<evidence type="ECO:0000313" key="12">
    <source>
        <dbReference type="EMBL" id="AKU96946.1"/>
    </source>
</evidence>
<dbReference type="PROSITE" id="PS50011">
    <property type="entry name" value="PROTEIN_KINASE_DOM"/>
    <property type="match status" value="1"/>
</dbReference>
<dbReference type="InterPro" id="IPR053235">
    <property type="entry name" value="Ser_Thr_kinase"/>
</dbReference>
<keyword evidence="6 9" id="KW-0067">ATP-binding</keyword>
<feature type="region of interest" description="Disordered" evidence="10">
    <location>
        <begin position="305"/>
        <end position="419"/>
    </location>
</feature>
<evidence type="ECO:0000313" key="13">
    <source>
        <dbReference type="Proteomes" id="UP000064967"/>
    </source>
</evidence>
<evidence type="ECO:0000256" key="7">
    <source>
        <dbReference type="ARBA" id="ARBA00047899"/>
    </source>
</evidence>
<evidence type="ECO:0000256" key="1">
    <source>
        <dbReference type="ARBA" id="ARBA00012513"/>
    </source>
</evidence>
<dbReference type="EMBL" id="CP012333">
    <property type="protein sequence ID" value="AKU96946.1"/>
    <property type="molecule type" value="Genomic_DNA"/>
</dbReference>
<comment type="catalytic activity">
    <reaction evidence="8">
        <text>L-seryl-[protein] + ATP = O-phospho-L-seryl-[protein] + ADP + H(+)</text>
        <dbReference type="Rhea" id="RHEA:17989"/>
        <dbReference type="Rhea" id="RHEA-COMP:9863"/>
        <dbReference type="Rhea" id="RHEA-COMP:11604"/>
        <dbReference type="ChEBI" id="CHEBI:15378"/>
        <dbReference type="ChEBI" id="CHEBI:29999"/>
        <dbReference type="ChEBI" id="CHEBI:30616"/>
        <dbReference type="ChEBI" id="CHEBI:83421"/>
        <dbReference type="ChEBI" id="CHEBI:456216"/>
        <dbReference type="EC" id="2.7.11.1"/>
    </reaction>
</comment>
<accession>A0A0K1PUA2</accession>
<dbReference type="Proteomes" id="UP000064967">
    <property type="component" value="Chromosome"/>
</dbReference>
<dbReference type="PROSITE" id="PS00108">
    <property type="entry name" value="PROTEIN_KINASE_ST"/>
    <property type="match status" value="1"/>
</dbReference>
<proteinExistence type="predicted"/>
<dbReference type="SUPFAM" id="SSF56112">
    <property type="entry name" value="Protein kinase-like (PK-like)"/>
    <property type="match status" value="1"/>
</dbReference>
<dbReference type="CDD" id="cd14014">
    <property type="entry name" value="STKc_PknB_like"/>
    <property type="match status" value="1"/>
</dbReference>
<evidence type="ECO:0000256" key="8">
    <source>
        <dbReference type="ARBA" id="ARBA00048679"/>
    </source>
</evidence>
<dbReference type="KEGG" id="llu:AKJ09_03610"/>
<feature type="binding site" evidence="9">
    <location>
        <position position="40"/>
    </location>
    <ligand>
        <name>ATP</name>
        <dbReference type="ChEBI" id="CHEBI:30616"/>
    </ligand>
</feature>
<name>A0A0K1PUA2_9BACT</name>
<comment type="catalytic activity">
    <reaction evidence="7">
        <text>L-threonyl-[protein] + ATP = O-phospho-L-threonyl-[protein] + ADP + H(+)</text>
        <dbReference type="Rhea" id="RHEA:46608"/>
        <dbReference type="Rhea" id="RHEA-COMP:11060"/>
        <dbReference type="Rhea" id="RHEA-COMP:11605"/>
        <dbReference type="ChEBI" id="CHEBI:15378"/>
        <dbReference type="ChEBI" id="CHEBI:30013"/>
        <dbReference type="ChEBI" id="CHEBI:30616"/>
        <dbReference type="ChEBI" id="CHEBI:61977"/>
        <dbReference type="ChEBI" id="CHEBI:456216"/>
        <dbReference type="EC" id="2.7.11.1"/>
    </reaction>
</comment>
<keyword evidence="2 12" id="KW-0723">Serine/threonine-protein kinase</keyword>
<evidence type="ECO:0000256" key="10">
    <source>
        <dbReference type="SAM" id="MobiDB-lite"/>
    </source>
</evidence>
<dbReference type="Gene3D" id="1.10.510.10">
    <property type="entry name" value="Transferase(Phosphotransferase) domain 1"/>
    <property type="match status" value="1"/>
</dbReference>
<dbReference type="InterPro" id="IPR000719">
    <property type="entry name" value="Prot_kinase_dom"/>
</dbReference>
<evidence type="ECO:0000256" key="2">
    <source>
        <dbReference type="ARBA" id="ARBA00022527"/>
    </source>
</evidence>
<dbReference type="STRING" id="1391654.AKJ09_03610"/>
<evidence type="ECO:0000256" key="9">
    <source>
        <dbReference type="PROSITE-ProRule" id="PRU10141"/>
    </source>
</evidence>
<dbReference type="InterPro" id="IPR008271">
    <property type="entry name" value="Ser/Thr_kinase_AS"/>
</dbReference>
<sequence>MALERAKLSDFKIAGALGSGTTSRVYEGVHVATGRQVAIKMLEPSQSGREMRERFAREAVLLSSLSSRHVGKLLGFGFEHGQPFLVLERLTGETLDAKLRRDGPVPLPLAMRWMEQLILGVRDCHAAQVIHRDIKPSNVYLHREGFEDVVKLIDFGVARLRDITGEGGGLTSTNHLIGSMGYMAPEQFADAKGVGFAADVYALGVVIFRTLTGRLPFVSRSIEAVIRMKTEQSAPAISSIPGMPVNELLDRFVLKAMARSPGDRFQTTREMLEQWWIVMASVDDVEATDVMRGIGRVDESYAGPLVRPARDDEALSQGPYTDPVPTPRLQNESGLRSFPGPPPVRLPEPSTAGISDGSIPVVVSSGSEPPELATTLDEPAPRTMPMGGGSQRPAERPTDPGVLHDPFDVPTRSDPSLRKLVERELELHRKRTGQG</sequence>
<dbReference type="InterPro" id="IPR017441">
    <property type="entry name" value="Protein_kinase_ATP_BS"/>
</dbReference>
<dbReference type="RefSeq" id="WP_146648166.1">
    <property type="nucleotide sequence ID" value="NZ_CP012333.1"/>
</dbReference>
<dbReference type="PANTHER" id="PTHR24361">
    <property type="entry name" value="MITOGEN-ACTIVATED KINASE KINASE KINASE"/>
    <property type="match status" value="1"/>
</dbReference>
<dbReference type="PANTHER" id="PTHR24361:SF433">
    <property type="entry name" value="PROTEIN KINASE DOMAIN-CONTAINING PROTEIN"/>
    <property type="match status" value="1"/>
</dbReference>
<keyword evidence="4 9" id="KW-0547">Nucleotide-binding</keyword>
<feature type="domain" description="Protein kinase" evidence="11">
    <location>
        <begin position="11"/>
        <end position="277"/>
    </location>
</feature>
<evidence type="ECO:0000256" key="5">
    <source>
        <dbReference type="ARBA" id="ARBA00022777"/>
    </source>
</evidence>
<gene>
    <name evidence="12" type="ORF">AKJ09_03610</name>
</gene>
<dbReference type="EC" id="2.7.11.1" evidence="1"/>
<dbReference type="GO" id="GO:0004674">
    <property type="term" value="F:protein serine/threonine kinase activity"/>
    <property type="evidence" value="ECO:0007669"/>
    <property type="project" value="UniProtKB-KW"/>
</dbReference>
<evidence type="ECO:0000256" key="3">
    <source>
        <dbReference type="ARBA" id="ARBA00022679"/>
    </source>
</evidence>
<dbReference type="OrthoDB" id="9779541at2"/>
<organism evidence="12 13">
    <name type="scientific">Labilithrix luteola</name>
    <dbReference type="NCBI Taxonomy" id="1391654"/>
    <lineage>
        <taxon>Bacteria</taxon>
        <taxon>Pseudomonadati</taxon>
        <taxon>Myxococcota</taxon>
        <taxon>Polyangia</taxon>
        <taxon>Polyangiales</taxon>
        <taxon>Labilitrichaceae</taxon>
        <taxon>Labilithrix</taxon>
    </lineage>
</organism>
<dbReference type="GO" id="GO:0005524">
    <property type="term" value="F:ATP binding"/>
    <property type="evidence" value="ECO:0007669"/>
    <property type="project" value="UniProtKB-UniRule"/>
</dbReference>
<keyword evidence="13" id="KW-1185">Reference proteome</keyword>
<dbReference type="Pfam" id="PF00069">
    <property type="entry name" value="Pkinase"/>
    <property type="match status" value="1"/>
</dbReference>
<dbReference type="AlphaFoldDB" id="A0A0K1PUA2"/>
<reference evidence="12 13" key="1">
    <citation type="submission" date="2015-08" db="EMBL/GenBank/DDBJ databases">
        <authorList>
            <person name="Babu N.S."/>
            <person name="Beckwith C.J."/>
            <person name="Beseler K.G."/>
            <person name="Brison A."/>
            <person name="Carone J.V."/>
            <person name="Caskin T.P."/>
            <person name="Diamond M."/>
            <person name="Durham M.E."/>
            <person name="Foxe J.M."/>
            <person name="Go M."/>
            <person name="Henderson B.A."/>
            <person name="Jones I.B."/>
            <person name="McGettigan J.A."/>
            <person name="Micheletti S.J."/>
            <person name="Nasrallah M.E."/>
            <person name="Ortiz D."/>
            <person name="Piller C.R."/>
            <person name="Privatt S.R."/>
            <person name="Schneider S.L."/>
            <person name="Sharp S."/>
            <person name="Smith T.C."/>
            <person name="Stanton J.D."/>
            <person name="Ullery H.E."/>
            <person name="Wilson R.J."/>
            <person name="Serrano M.G."/>
            <person name="Buck G."/>
            <person name="Lee V."/>
            <person name="Wang Y."/>
            <person name="Carvalho R."/>
            <person name="Voegtly L."/>
            <person name="Shi R."/>
            <person name="Duckworth R."/>
            <person name="Johnson A."/>
            <person name="Loviza R."/>
            <person name="Walstead R."/>
            <person name="Shah Z."/>
            <person name="Kiflezghi M."/>
            <person name="Wade K."/>
            <person name="Ball S.L."/>
            <person name="Bradley K.W."/>
            <person name="Asai D.J."/>
            <person name="Bowman C.A."/>
            <person name="Russell D.A."/>
            <person name="Pope W.H."/>
            <person name="Jacobs-Sera D."/>
            <person name="Hendrix R.W."/>
            <person name="Hatfull G.F."/>
        </authorList>
    </citation>
    <scope>NUCLEOTIDE SEQUENCE [LARGE SCALE GENOMIC DNA]</scope>
    <source>
        <strain evidence="12 13">DSM 27648</strain>
    </source>
</reference>
<dbReference type="PROSITE" id="PS00107">
    <property type="entry name" value="PROTEIN_KINASE_ATP"/>
    <property type="match status" value="1"/>
</dbReference>
<dbReference type="InterPro" id="IPR011009">
    <property type="entry name" value="Kinase-like_dom_sf"/>
</dbReference>
<keyword evidence="5 12" id="KW-0418">Kinase</keyword>
<evidence type="ECO:0000256" key="6">
    <source>
        <dbReference type="ARBA" id="ARBA00022840"/>
    </source>
</evidence>
<evidence type="ECO:0000256" key="4">
    <source>
        <dbReference type="ARBA" id="ARBA00022741"/>
    </source>
</evidence>
<dbReference type="GO" id="GO:0005737">
    <property type="term" value="C:cytoplasm"/>
    <property type="evidence" value="ECO:0007669"/>
    <property type="project" value="TreeGrafter"/>
</dbReference>
<dbReference type="SMART" id="SM00220">
    <property type="entry name" value="S_TKc"/>
    <property type="match status" value="1"/>
</dbReference>
<keyword evidence="3" id="KW-0808">Transferase</keyword>
<evidence type="ECO:0000259" key="11">
    <source>
        <dbReference type="PROSITE" id="PS50011"/>
    </source>
</evidence>